<comment type="caution">
    <text evidence="1">The sequence shown here is derived from an EMBL/GenBank/DDBJ whole genome shotgun (WGS) entry which is preliminary data.</text>
</comment>
<reference evidence="1" key="1">
    <citation type="journal article" date="2022" name="bioRxiv">
        <title>Sequencing and chromosome-scale assembly of the giantPleurodeles waltlgenome.</title>
        <authorList>
            <person name="Brown T."/>
            <person name="Elewa A."/>
            <person name="Iarovenko S."/>
            <person name="Subramanian E."/>
            <person name="Araus A.J."/>
            <person name="Petzold A."/>
            <person name="Susuki M."/>
            <person name="Suzuki K.-i.T."/>
            <person name="Hayashi T."/>
            <person name="Toyoda A."/>
            <person name="Oliveira C."/>
            <person name="Osipova E."/>
            <person name="Leigh N.D."/>
            <person name="Simon A."/>
            <person name="Yun M.H."/>
        </authorList>
    </citation>
    <scope>NUCLEOTIDE SEQUENCE</scope>
    <source>
        <strain evidence="1">20211129_DDA</strain>
        <tissue evidence="1">Liver</tissue>
    </source>
</reference>
<name>A0AAV7QLP6_PLEWA</name>
<sequence>QHLQQRNQLPDQALVMPNSTVPFDLQDSFQKNSPDSSRLPPRLFFCLHLLQELCSLVLAIAIILT</sequence>
<organism evidence="1 2">
    <name type="scientific">Pleurodeles waltl</name>
    <name type="common">Iberian ribbed newt</name>
    <dbReference type="NCBI Taxonomy" id="8319"/>
    <lineage>
        <taxon>Eukaryota</taxon>
        <taxon>Metazoa</taxon>
        <taxon>Chordata</taxon>
        <taxon>Craniata</taxon>
        <taxon>Vertebrata</taxon>
        <taxon>Euteleostomi</taxon>
        <taxon>Amphibia</taxon>
        <taxon>Batrachia</taxon>
        <taxon>Caudata</taxon>
        <taxon>Salamandroidea</taxon>
        <taxon>Salamandridae</taxon>
        <taxon>Pleurodelinae</taxon>
        <taxon>Pleurodeles</taxon>
    </lineage>
</organism>
<keyword evidence="2" id="KW-1185">Reference proteome</keyword>
<accession>A0AAV7QLP6</accession>
<evidence type="ECO:0000313" key="1">
    <source>
        <dbReference type="EMBL" id="KAJ1140985.1"/>
    </source>
</evidence>
<proteinExistence type="predicted"/>
<feature type="non-terminal residue" evidence="1">
    <location>
        <position position="65"/>
    </location>
</feature>
<evidence type="ECO:0000313" key="2">
    <source>
        <dbReference type="Proteomes" id="UP001066276"/>
    </source>
</evidence>
<dbReference type="AlphaFoldDB" id="A0AAV7QLP6"/>
<dbReference type="Proteomes" id="UP001066276">
    <property type="component" value="Chromosome 6"/>
</dbReference>
<feature type="non-terminal residue" evidence="1">
    <location>
        <position position="1"/>
    </location>
</feature>
<dbReference type="EMBL" id="JANPWB010000010">
    <property type="protein sequence ID" value="KAJ1140985.1"/>
    <property type="molecule type" value="Genomic_DNA"/>
</dbReference>
<gene>
    <name evidence="1" type="ORF">NDU88_007322</name>
</gene>
<protein>
    <submittedName>
        <fullName evidence="1">Uncharacterized protein</fullName>
    </submittedName>
</protein>